<reference evidence="2 3" key="1">
    <citation type="submission" date="2018-06" db="EMBL/GenBank/DDBJ databases">
        <title>Genomic Encyclopedia of Type Strains, Phase IV (KMG-IV): sequencing the most valuable type-strain genomes for metagenomic binning, comparative biology and taxonomic classification.</title>
        <authorList>
            <person name="Goeker M."/>
        </authorList>
    </citation>
    <scope>NUCLEOTIDE SEQUENCE [LARGE SCALE GENOMIC DNA]</scope>
    <source>
        <strain evidence="2 3">DSM 18048</strain>
    </source>
</reference>
<protein>
    <submittedName>
        <fullName evidence="2">AAA ATPase-like protein</fullName>
    </submittedName>
</protein>
<dbReference type="Gene3D" id="1.10.10.10">
    <property type="entry name" value="Winged helix-like DNA-binding domain superfamily/Winged helix DNA-binding domain"/>
    <property type="match status" value="1"/>
</dbReference>
<dbReference type="SUPFAM" id="SSF52540">
    <property type="entry name" value="P-loop containing nucleoside triphosphate hydrolases"/>
    <property type="match status" value="1"/>
</dbReference>
<dbReference type="InterPro" id="IPR036388">
    <property type="entry name" value="WH-like_DNA-bd_sf"/>
</dbReference>
<evidence type="ECO:0000259" key="1">
    <source>
        <dbReference type="SMART" id="SM01043"/>
    </source>
</evidence>
<dbReference type="EMBL" id="QJSX01000023">
    <property type="protein sequence ID" value="PYE49413.1"/>
    <property type="molecule type" value="Genomic_DNA"/>
</dbReference>
<dbReference type="SMART" id="SM01043">
    <property type="entry name" value="BTAD"/>
    <property type="match status" value="1"/>
</dbReference>
<dbReference type="SUPFAM" id="SSF46894">
    <property type="entry name" value="C-terminal effector domain of the bipartite response regulators"/>
    <property type="match status" value="1"/>
</dbReference>
<dbReference type="PANTHER" id="PTHR35807">
    <property type="entry name" value="TRANSCRIPTIONAL REGULATOR REDD-RELATED"/>
    <property type="match status" value="1"/>
</dbReference>
<accession>A0A318S5X4</accession>
<sequence length="686" mass="76884">MTLHAWHAHLIGAAQLESNDGLNVPLERKTAALLAYLALEGPTRRPQLTELLWPDTREEAARNNLVHLLRKLRGHTGSDLIEGGGILTLAKGMSIDASSAREAFVRGDHTTFLSFEGEVLQGLTYDDCPDLDEWVYGERERLDTWRRIALRQEIERVQQTGDYDGALVHAYTLLDLDPTSEDAHRRLMRLHYLRGDRPAALHAYQKCRDVLWRELNVEPLPETNDLARAIERGAVPTSVRTTNVALPLAVLRPPVLVGREREWERMEEAWARGQYIYVMGDPGVGKTRLAMDFARSKGVVLEFKGRHGDANQPFTSSARNYRASLERRPDVVLEPWVRRELGRVLPEFAAHGEILPPLGHSDDLLRYRRAMLELCRAAWSDVDVVLVDDIQFYDHPSLVDGVFFFGQPEHPGHFPRAVCTFRRGELQPDMQREIDELVRLSLAVLIDVPNLAMTDTHALLSDLGVPDDERFRDRLARYSGGSPLFALEIVKHLVESGAFETDENLATVKLPLTPKVGEVIARRLERLSAPALGVARAAAVLQSDFDLEQIAEVLGGGLLDVAQAWEELERAQVVSGDRFTHDLVYEAVEAAMPSSVRQLLHRSVARMLERFGSGAARIAHHWRAGGKASTAAPWWVRAGEDALEGFQLDEAARFFEAAAEEFERGGEHARASDVRSRMATVNMRSS</sequence>
<dbReference type="InterPro" id="IPR027417">
    <property type="entry name" value="P-loop_NTPase"/>
</dbReference>
<dbReference type="SUPFAM" id="SSF48452">
    <property type="entry name" value="TPR-like"/>
    <property type="match status" value="1"/>
</dbReference>
<keyword evidence="3" id="KW-1185">Reference proteome</keyword>
<dbReference type="Gene3D" id="1.25.40.10">
    <property type="entry name" value="Tetratricopeptide repeat domain"/>
    <property type="match status" value="1"/>
</dbReference>
<dbReference type="Proteomes" id="UP000248326">
    <property type="component" value="Unassembled WGS sequence"/>
</dbReference>
<proteinExistence type="predicted"/>
<evidence type="ECO:0000313" key="2">
    <source>
        <dbReference type="EMBL" id="PYE49413.1"/>
    </source>
</evidence>
<dbReference type="Pfam" id="PF13191">
    <property type="entry name" value="AAA_16"/>
    <property type="match status" value="1"/>
</dbReference>
<comment type="caution">
    <text evidence="2">The sequence shown here is derived from an EMBL/GenBank/DDBJ whole genome shotgun (WGS) entry which is preliminary data.</text>
</comment>
<name>A0A318S5X4_9DEIO</name>
<dbReference type="GO" id="GO:0006355">
    <property type="term" value="P:regulation of DNA-templated transcription"/>
    <property type="evidence" value="ECO:0007669"/>
    <property type="project" value="InterPro"/>
</dbReference>
<dbReference type="InterPro" id="IPR011990">
    <property type="entry name" value="TPR-like_helical_dom_sf"/>
</dbReference>
<dbReference type="Gene3D" id="3.40.50.300">
    <property type="entry name" value="P-loop containing nucleotide triphosphate hydrolases"/>
    <property type="match status" value="1"/>
</dbReference>
<dbReference type="GO" id="GO:0003677">
    <property type="term" value="F:DNA binding"/>
    <property type="evidence" value="ECO:0007669"/>
    <property type="project" value="InterPro"/>
</dbReference>
<organism evidence="2 3">
    <name type="scientific">Deinococcus yavapaiensis KR-236</name>
    <dbReference type="NCBI Taxonomy" id="694435"/>
    <lineage>
        <taxon>Bacteria</taxon>
        <taxon>Thermotogati</taxon>
        <taxon>Deinococcota</taxon>
        <taxon>Deinococci</taxon>
        <taxon>Deinococcales</taxon>
        <taxon>Deinococcaceae</taxon>
        <taxon>Deinococcus</taxon>
    </lineage>
</organism>
<dbReference type="AlphaFoldDB" id="A0A318S5X4"/>
<gene>
    <name evidence="2" type="ORF">DES52_1237</name>
</gene>
<feature type="domain" description="Bacterial transcriptional activator" evidence="1">
    <location>
        <begin position="95"/>
        <end position="231"/>
    </location>
</feature>
<evidence type="ECO:0000313" key="3">
    <source>
        <dbReference type="Proteomes" id="UP000248326"/>
    </source>
</evidence>
<dbReference type="InterPro" id="IPR041664">
    <property type="entry name" value="AAA_16"/>
</dbReference>
<dbReference type="Pfam" id="PF03704">
    <property type="entry name" value="BTAD"/>
    <property type="match status" value="1"/>
</dbReference>
<dbReference type="InterPro" id="IPR016032">
    <property type="entry name" value="Sig_transdc_resp-reg_C-effctor"/>
</dbReference>
<dbReference type="InterPro" id="IPR051677">
    <property type="entry name" value="AfsR-DnrI-RedD_regulator"/>
</dbReference>
<dbReference type="InterPro" id="IPR005158">
    <property type="entry name" value="BTAD"/>
</dbReference>
<dbReference type="OrthoDB" id="74119at2"/>
<dbReference type="RefSeq" id="WP_110888663.1">
    <property type="nucleotide sequence ID" value="NZ_QJSX01000023.1"/>
</dbReference>